<evidence type="ECO:0000313" key="10">
    <source>
        <dbReference type="Proteomes" id="UP001199355"/>
    </source>
</evidence>
<dbReference type="NCBIfam" id="TIGR04085">
    <property type="entry name" value="rSAM_more_4Fe4S"/>
    <property type="match status" value="1"/>
</dbReference>
<dbReference type="Proteomes" id="UP001199355">
    <property type="component" value="Unassembled WGS sequence"/>
</dbReference>
<dbReference type="EMBL" id="JAJEQF010000037">
    <property type="protein sequence ID" value="MCC2168475.1"/>
    <property type="molecule type" value="Genomic_DNA"/>
</dbReference>
<dbReference type="PANTHER" id="PTHR43273:SF3">
    <property type="entry name" value="ANAEROBIC SULFATASE-MATURATING ENZYME HOMOLOG ASLB-RELATED"/>
    <property type="match status" value="1"/>
</dbReference>
<dbReference type="SFLD" id="SFLDG01386">
    <property type="entry name" value="main_SPASM_domain-containing"/>
    <property type="match status" value="1"/>
</dbReference>
<dbReference type="SFLD" id="SFLDG01072">
    <property type="entry name" value="dehydrogenase_like"/>
    <property type="match status" value="1"/>
</dbReference>
<dbReference type="InterPro" id="IPR058240">
    <property type="entry name" value="rSAM_sf"/>
</dbReference>
<keyword evidence="10" id="KW-1185">Reference proteome</keyword>
<dbReference type="SFLD" id="SFLDF00289">
    <property type="entry name" value="anaerobic_Cys-type_sulfatase-m"/>
    <property type="match status" value="1"/>
</dbReference>
<comment type="cofactor">
    <cofactor evidence="1">
        <name>[4Fe-4S] cluster</name>
        <dbReference type="ChEBI" id="CHEBI:49883"/>
    </cofactor>
</comment>
<evidence type="ECO:0000256" key="2">
    <source>
        <dbReference type="ARBA" id="ARBA00022485"/>
    </source>
</evidence>
<evidence type="ECO:0000256" key="5">
    <source>
        <dbReference type="ARBA" id="ARBA00023004"/>
    </source>
</evidence>
<dbReference type="GO" id="GO:0046872">
    <property type="term" value="F:metal ion binding"/>
    <property type="evidence" value="ECO:0007669"/>
    <property type="project" value="UniProtKB-KW"/>
</dbReference>
<dbReference type="InterPro" id="IPR023867">
    <property type="entry name" value="Sulphatase_maturase_rSAM"/>
</dbReference>
<evidence type="ECO:0000256" key="3">
    <source>
        <dbReference type="ARBA" id="ARBA00022691"/>
    </source>
</evidence>
<comment type="caution">
    <text evidence="9">The sequence shown here is derived from an EMBL/GenBank/DDBJ whole genome shotgun (WGS) entry which is preliminary data.</text>
</comment>
<gene>
    <name evidence="9" type="ORF">LKD45_12390</name>
</gene>
<evidence type="ECO:0000256" key="6">
    <source>
        <dbReference type="ARBA" id="ARBA00023014"/>
    </source>
</evidence>
<dbReference type="SFLD" id="SFLDS00029">
    <property type="entry name" value="Radical_SAM"/>
    <property type="match status" value="1"/>
</dbReference>
<name>A0AAE3AX58_9FIRM</name>
<dbReference type="InterPro" id="IPR047207">
    <property type="entry name" value="SPASM_anSME"/>
</dbReference>
<dbReference type="PANTHER" id="PTHR43273">
    <property type="entry name" value="ANAEROBIC SULFATASE-MATURATING ENZYME HOMOLOG ASLB-RELATED"/>
    <property type="match status" value="1"/>
</dbReference>
<keyword evidence="3" id="KW-0949">S-adenosyl-L-methionine</keyword>
<evidence type="ECO:0000313" key="9">
    <source>
        <dbReference type="EMBL" id="MCC2168475.1"/>
    </source>
</evidence>
<protein>
    <submittedName>
        <fullName evidence="9">Anaerobic sulfatase maturase</fullName>
    </submittedName>
</protein>
<reference evidence="9 10" key="1">
    <citation type="submission" date="2021-10" db="EMBL/GenBank/DDBJ databases">
        <title>Anaerobic single-cell dispensing facilitates the cultivation of human gut bacteria.</title>
        <authorList>
            <person name="Afrizal A."/>
        </authorList>
    </citation>
    <scope>NUCLEOTIDE SEQUENCE [LARGE SCALE GENOMIC DNA]</scope>
    <source>
        <strain evidence="9 10">CLA-AA-H244</strain>
    </source>
</reference>
<dbReference type="Gene3D" id="3.20.20.70">
    <property type="entry name" value="Aldolase class I"/>
    <property type="match status" value="1"/>
</dbReference>
<accession>A0AAE3AX58</accession>
<dbReference type="PROSITE" id="PS51918">
    <property type="entry name" value="RADICAL_SAM"/>
    <property type="match status" value="1"/>
</dbReference>
<dbReference type="GO" id="GO:0051539">
    <property type="term" value="F:4 iron, 4 sulfur cluster binding"/>
    <property type="evidence" value="ECO:0007669"/>
    <property type="project" value="UniProtKB-KW"/>
</dbReference>
<dbReference type="RefSeq" id="WP_308728732.1">
    <property type="nucleotide sequence ID" value="NZ_JAJEQF010000037.1"/>
</dbReference>
<feature type="domain" description="Radical SAM core" evidence="8">
    <location>
        <begin position="1"/>
        <end position="227"/>
    </location>
</feature>
<keyword evidence="2" id="KW-0004">4Fe-4S</keyword>
<dbReference type="InterPro" id="IPR023885">
    <property type="entry name" value="4Fe4S-binding_SPASM_dom"/>
</dbReference>
<dbReference type="InterPro" id="IPR007197">
    <property type="entry name" value="rSAM"/>
</dbReference>
<dbReference type="InterPro" id="IPR013785">
    <property type="entry name" value="Aldolase_TIM"/>
</dbReference>
<dbReference type="GO" id="GO:0016491">
    <property type="term" value="F:oxidoreductase activity"/>
    <property type="evidence" value="ECO:0007669"/>
    <property type="project" value="InterPro"/>
</dbReference>
<dbReference type="CDD" id="cd21120">
    <property type="entry name" value="SPASM_anSME"/>
    <property type="match status" value="1"/>
</dbReference>
<evidence type="ECO:0000256" key="1">
    <source>
        <dbReference type="ARBA" id="ARBA00001966"/>
    </source>
</evidence>
<sequence length="374" mass="43198">MPAIHVMMKPASGLCNMRCQYCFYADEMEKRSQASYGIMSFATLENVIRRILEFAEGSCTIAFQGGEPTLAGLDFFRECIRLEQKYNTKNVTISHALQTNGYALNEEWCQFFAKNHFLIGLSVDGIKATHDLYRKDAVGKDTYFRVLESAKLLEAAGVEFNVLMVVNGKTAPKIRRIYENFQKLGFSWQQYIACLDPISERQGQEEYSLSPEMYGRFLIELFELWDLDLRQGKQPYIRQFENYVGILLGQFPESCEQRGVCSFQNIVEADGSVYPCDFYVLDEYRIGNLNEDSFETIHERRLKQGFVEASCNHTEECRACPYFMICRGGCRRHREQPGSRPGENYFCQSYRMFFDACLPRLQEIAAAIRSQGRV</sequence>
<dbReference type="InterPro" id="IPR034485">
    <property type="entry name" value="Anaerobic_Cys-type_sulfatase-m"/>
</dbReference>
<dbReference type="SFLD" id="SFLDG01384">
    <property type="entry name" value="thioether_bond_formation_requi"/>
    <property type="match status" value="1"/>
</dbReference>
<comment type="similarity">
    <text evidence="7">Belongs to the radical SAM superfamily. Anaerobic sulfatase-maturating enzyme family.</text>
</comment>
<evidence type="ECO:0000256" key="4">
    <source>
        <dbReference type="ARBA" id="ARBA00022723"/>
    </source>
</evidence>
<dbReference type="NCBIfam" id="TIGR03942">
    <property type="entry name" value="sulfatase_rSAM"/>
    <property type="match status" value="1"/>
</dbReference>
<keyword evidence="6" id="KW-0411">Iron-sulfur</keyword>
<dbReference type="Pfam" id="PF04055">
    <property type="entry name" value="Radical_SAM"/>
    <property type="match status" value="1"/>
</dbReference>
<evidence type="ECO:0000259" key="8">
    <source>
        <dbReference type="PROSITE" id="PS51918"/>
    </source>
</evidence>
<keyword evidence="4" id="KW-0479">Metal-binding</keyword>
<organism evidence="9 10">
    <name type="scientific">Gallintestinimicrobium propionicum</name>
    <dbReference type="NCBI Taxonomy" id="2981770"/>
    <lineage>
        <taxon>Bacteria</taxon>
        <taxon>Bacillati</taxon>
        <taxon>Bacillota</taxon>
        <taxon>Clostridia</taxon>
        <taxon>Lachnospirales</taxon>
        <taxon>Lachnospiraceae</taxon>
        <taxon>Gallintestinimicrobium</taxon>
    </lineage>
</organism>
<keyword evidence="5" id="KW-0408">Iron</keyword>
<dbReference type="CDD" id="cd01335">
    <property type="entry name" value="Radical_SAM"/>
    <property type="match status" value="1"/>
</dbReference>
<dbReference type="SFLD" id="SFLDG01067">
    <property type="entry name" value="SPASM/twitch_domain_containing"/>
    <property type="match status" value="1"/>
</dbReference>
<dbReference type="AlphaFoldDB" id="A0AAE3AX58"/>
<dbReference type="SUPFAM" id="SSF102114">
    <property type="entry name" value="Radical SAM enzymes"/>
    <property type="match status" value="1"/>
</dbReference>
<evidence type="ECO:0000256" key="7">
    <source>
        <dbReference type="ARBA" id="ARBA00023601"/>
    </source>
</evidence>
<dbReference type="Pfam" id="PF13186">
    <property type="entry name" value="SPASM"/>
    <property type="match status" value="1"/>
</dbReference>
<proteinExistence type="inferred from homology"/>